<dbReference type="Proteomes" id="UP000663866">
    <property type="component" value="Unassembled WGS sequence"/>
</dbReference>
<keyword evidence="4" id="KW-1185">Reference proteome</keyword>
<evidence type="ECO:0000313" key="2">
    <source>
        <dbReference type="EMBL" id="CAF2077045.1"/>
    </source>
</evidence>
<protein>
    <submittedName>
        <fullName evidence="3">Uncharacterized protein</fullName>
    </submittedName>
</protein>
<dbReference type="EMBL" id="CAJOBG010003095">
    <property type="protein sequence ID" value="CAF4045284.1"/>
    <property type="molecule type" value="Genomic_DNA"/>
</dbReference>
<feature type="region of interest" description="Disordered" evidence="1">
    <location>
        <begin position="29"/>
        <end position="62"/>
    </location>
</feature>
<dbReference type="EMBL" id="CAJNRF010005976">
    <property type="protein sequence ID" value="CAF2077045.1"/>
    <property type="molecule type" value="Genomic_DNA"/>
</dbReference>
<comment type="caution">
    <text evidence="3">The sequence shown here is derived from an EMBL/GenBank/DDBJ whole genome shotgun (WGS) entry which is preliminary data.</text>
</comment>
<evidence type="ECO:0000313" key="4">
    <source>
        <dbReference type="Proteomes" id="UP000663866"/>
    </source>
</evidence>
<evidence type="ECO:0000256" key="1">
    <source>
        <dbReference type="SAM" id="MobiDB-lite"/>
    </source>
</evidence>
<proteinExistence type="predicted"/>
<sequence length="150" mass="18384">MNDSQNQSLEILKLQLLIAQEKTKRIQLEEETQRKRLEEETKRKHLEEETQRKRLEEETKQRQIQLEEETKRTCLEEETKRIYLEEQIKRIQVELSLIDEEESSKRQKVEDQQMSLSTKTRWTELSPLDFYNQYVKNNTRLFDIDLLLKD</sequence>
<dbReference type="Proteomes" id="UP000663856">
    <property type="component" value="Unassembled WGS sequence"/>
</dbReference>
<reference evidence="3" key="1">
    <citation type="submission" date="2021-02" db="EMBL/GenBank/DDBJ databases">
        <authorList>
            <person name="Nowell W R."/>
        </authorList>
    </citation>
    <scope>NUCLEOTIDE SEQUENCE</scope>
</reference>
<organism evidence="3 4">
    <name type="scientific">Rotaria magnacalcarata</name>
    <dbReference type="NCBI Taxonomy" id="392030"/>
    <lineage>
        <taxon>Eukaryota</taxon>
        <taxon>Metazoa</taxon>
        <taxon>Spiralia</taxon>
        <taxon>Gnathifera</taxon>
        <taxon>Rotifera</taxon>
        <taxon>Eurotatoria</taxon>
        <taxon>Bdelloidea</taxon>
        <taxon>Philodinida</taxon>
        <taxon>Philodinidae</taxon>
        <taxon>Rotaria</taxon>
    </lineage>
</organism>
<evidence type="ECO:0000313" key="3">
    <source>
        <dbReference type="EMBL" id="CAF4045284.1"/>
    </source>
</evidence>
<gene>
    <name evidence="3" type="ORF">OVN521_LOCUS17646</name>
    <name evidence="2" type="ORF">WKI299_LOCUS15348</name>
</gene>
<dbReference type="AlphaFoldDB" id="A0A819RD46"/>
<feature type="compositionally biased region" description="Basic and acidic residues" evidence="1">
    <location>
        <begin position="29"/>
        <end position="61"/>
    </location>
</feature>
<accession>A0A819RD46</accession>
<name>A0A819RD46_9BILA</name>